<evidence type="ECO:0000313" key="1">
    <source>
        <dbReference type="EMBL" id="OTP13630.1"/>
    </source>
</evidence>
<dbReference type="InterPro" id="IPR052949">
    <property type="entry name" value="PA_immunity-related"/>
</dbReference>
<dbReference type="InterPro" id="IPR001646">
    <property type="entry name" value="5peptide_repeat"/>
</dbReference>
<evidence type="ECO:0008006" key="4">
    <source>
        <dbReference type="Google" id="ProtNLM"/>
    </source>
</evidence>
<dbReference type="OrthoDB" id="9798656at2"/>
<dbReference type="Pfam" id="PF13599">
    <property type="entry name" value="Pentapeptide_4"/>
    <property type="match status" value="1"/>
</dbReference>
<dbReference type="RefSeq" id="WP_086350109.1">
    <property type="nucleotide sequence ID" value="NZ_CP147247.1"/>
</dbReference>
<reference evidence="2" key="3">
    <citation type="submission" date="2024-03" db="EMBL/GenBank/DDBJ databases">
        <title>The Genome Sequence of Enterococcus sp. DIV0242b.</title>
        <authorList>
            <consortium name="The Broad Institute Genomics Platform"/>
            <consortium name="The Broad Institute Microbial Omics Core"/>
            <consortium name="The Broad Institute Genomic Center for Infectious Diseases"/>
            <person name="Earl A."/>
            <person name="Manson A."/>
            <person name="Gilmore M."/>
            <person name="Schwartman J."/>
            <person name="Shea T."/>
            <person name="Abouelleil A."/>
            <person name="Cao P."/>
            <person name="Chapman S."/>
            <person name="Cusick C."/>
            <person name="Young S."/>
            <person name="Neafsey D."/>
            <person name="Nusbaum C."/>
            <person name="Birren B."/>
        </authorList>
    </citation>
    <scope>NUCLEOTIDE SEQUENCE</scope>
    <source>
        <strain evidence="2">9E7_DIV0242</strain>
    </source>
</reference>
<name>A0A242K4A5_9ENTE</name>
<dbReference type="PANTHER" id="PTHR42999">
    <property type="entry name" value="ANTIBIOTIC RESISTANCE PROTEIN MCBG"/>
    <property type="match status" value="1"/>
</dbReference>
<evidence type="ECO:0000313" key="3">
    <source>
        <dbReference type="Proteomes" id="UP000195141"/>
    </source>
</evidence>
<evidence type="ECO:0000313" key="2">
    <source>
        <dbReference type="EMBL" id="WYJ89979.1"/>
    </source>
</evidence>
<dbReference type="Proteomes" id="UP000195141">
    <property type="component" value="Chromosome"/>
</dbReference>
<dbReference type="EMBL" id="CP147247">
    <property type="protein sequence ID" value="WYJ89979.1"/>
    <property type="molecule type" value="Genomic_DNA"/>
</dbReference>
<reference evidence="1" key="1">
    <citation type="submission" date="2017-05" db="EMBL/GenBank/DDBJ databases">
        <title>The Genome Sequence of Enterococcus sp. 9E7_DIV0242.</title>
        <authorList>
            <consortium name="The Broad Institute Genomics Platform"/>
            <consortium name="The Broad Institute Genomic Center for Infectious Diseases"/>
            <person name="Earl A."/>
            <person name="Manson A."/>
            <person name="Schwartman J."/>
            <person name="Gilmore M."/>
            <person name="Abouelleil A."/>
            <person name="Cao P."/>
            <person name="Chapman S."/>
            <person name="Cusick C."/>
            <person name="Shea T."/>
            <person name="Young S."/>
            <person name="Neafsey D."/>
            <person name="Nusbaum C."/>
            <person name="Birren B."/>
        </authorList>
    </citation>
    <scope>NUCLEOTIDE SEQUENCE [LARGE SCALE GENOMIC DNA]</scope>
    <source>
        <strain evidence="1">9E7_DIV0242</strain>
    </source>
</reference>
<organism evidence="1">
    <name type="scientific">Candidatus Enterococcus clewellii</name>
    <dbReference type="NCBI Taxonomy" id="1834193"/>
    <lineage>
        <taxon>Bacteria</taxon>
        <taxon>Bacillati</taxon>
        <taxon>Bacillota</taxon>
        <taxon>Bacilli</taxon>
        <taxon>Lactobacillales</taxon>
        <taxon>Enterococcaceae</taxon>
        <taxon>Enterococcus</taxon>
    </lineage>
</organism>
<dbReference type="AlphaFoldDB" id="A0A242K4A5"/>
<dbReference type="EMBL" id="NGMM01000005">
    <property type="protein sequence ID" value="OTP13630.1"/>
    <property type="molecule type" value="Genomic_DNA"/>
</dbReference>
<proteinExistence type="predicted"/>
<reference evidence="2" key="2">
    <citation type="submission" date="2017-05" db="EMBL/GenBank/DDBJ databases">
        <authorList>
            <consortium name="The Broad Institute Genomics Platform"/>
            <consortium name="The Broad Institute Genomic Center for Infectious Diseases"/>
            <person name="Earl A."/>
            <person name="Manson A."/>
            <person name="Schwartman J."/>
            <person name="Gilmore M."/>
            <person name="Abouelleil A."/>
            <person name="Cao P."/>
            <person name="Chapman S."/>
            <person name="Cusick C."/>
            <person name="Shea T."/>
            <person name="Young S."/>
            <person name="Neafsey D."/>
            <person name="Nusbaum C."/>
            <person name="Birren B."/>
        </authorList>
    </citation>
    <scope>NUCLEOTIDE SEQUENCE</scope>
    <source>
        <strain evidence="2">9E7_DIV0242</strain>
    </source>
</reference>
<dbReference type="SUPFAM" id="SSF141571">
    <property type="entry name" value="Pentapeptide repeat-like"/>
    <property type="match status" value="1"/>
</dbReference>
<sequence length="210" mass="24189">MKEKKRITPMLSGNLIAEMPTFEDEATIDAVLLENEGLYEADFHHLFIKESHIKKFQMPASRLSQFECVNVVFEHCDFSNSEWIGSGFHQVEFRQCKLTGCNFAEAYLKDCLFSDCILDYASFSMSTMKVVHFEESSLRQAEFSELDWQHLKMKDCQLTQSQWFNTPLKNLDFSENQFDTIALSPESIRGMIVNAEQALTIAETLGIILK</sequence>
<dbReference type="Gene3D" id="2.160.20.80">
    <property type="entry name" value="E3 ubiquitin-protein ligase SopA"/>
    <property type="match status" value="1"/>
</dbReference>
<protein>
    <recommendedName>
        <fullName evidence="4">Pentapeptide repeat protein</fullName>
    </recommendedName>
</protein>
<dbReference type="PANTHER" id="PTHR42999:SF1">
    <property type="entry name" value="PENTAPEPTIDE REPEAT-CONTAINING PROTEIN"/>
    <property type="match status" value="1"/>
</dbReference>
<keyword evidence="3" id="KW-1185">Reference proteome</keyword>
<gene>
    <name evidence="2" type="ORF">A5888_001707</name>
    <name evidence="1" type="ORF">A5888_003108</name>
</gene>
<accession>A0A242K4A5</accession>